<evidence type="ECO:0000313" key="5">
    <source>
        <dbReference type="Proteomes" id="UP001220940"/>
    </source>
</evidence>
<feature type="region of interest" description="Disordered" evidence="1">
    <location>
        <begin position="113"/>
        <end position="139"/>
    </location>
</feature>
<comment type="caution">
    <text evidence="3">The sequence shown here is derived from an EMBL/GenBank/DDBJ whole genome shotgun (WGS) entry which is preliminary data.</text>
</comment>
<organism evidence="3 4">
    <name type="scientific">Mycoplasma bradburyae</name>
    <dbReference type="NCBI Taxonomy" id="2963128"/>
    <lineage>
        <taxon>Bacteria</taxon>
        <taxon>Bacillati</taxon>
        <taxon>Mycoplasmatota</taxon>
        <taxon>Mollicutes</taxon>
        <taxon>Mycoplasmataceae</taxon>
        <taxon>Mycoplasma</taxon>
    </lineage>
</organism>
<evidence type="ECO:0000313" key="4">
    <source>
        <dbReference type="Proteomes" id="UP001216384"/>
    </source>
</evidence>
<protein>
    <submittedName>
        <fullName evidence="3">Uncharacterized protein</fullName>
    </submittedName>
</protein>
<sequence>MLEKLAQILKLSKEELKERLNVTDDVSESDLLKALGFDKYAAIGELLNISKFTGQIPDSIDTLNIANLGEVFQKVNEALFGDGQSEEHSKKFSEFMENMDTFISTFGNGFSMYNSEEKPKEEDDDEVKVTSLKNKKDFS</sequence>
<name>A0AAW6HNY2_9MOLU</name>
<evidence type="ECO:0000313" key="3">
    <source>
        <dbReference type="EMBL" id="MDC4183394.1"/>
    </source>
</evidence>
<evidence type="ECO:0000313" key="2">
    <source>
        <dbReference type="EMBL" id="MDC4182023.1"/>
    </source>
</evidence>
<reference evidence="3 5" key="1">
    <citation type="submission" date="2021-11" db="EMBL/GenBank/DDBJ databases">
        <title>Description of Mycoplasma bradburyaesp. nov.from sea birds: a tribute to a great mycoplasmologist.</title>
        <authorList>
            <person name="Ramirez A.S."/>
            <person name="Poveda C."/>
            <person name="Suarez-Perez A."/>
            <person name="Rosales R.S."/>
            <person name="Dijkman R."/>
            <person name="Feberwee A."/>
            <person name="Spergser J."/>
            <person name="Szostak M.P."/>
            <person name="Ressel L."/>
            <person name="Calabuig P."/>
            <person name="Catania S."/>
            <person name="Gobbo F."/>
            <person name="Timofte D."/>
            <person name="Poveda J.B."/>
        </authorList>
    </citation>
    <scope>NUCLEOTIDE SEQUENCE</scope>
    <source>
        <strain evidence="2 5">T158</strain>
        <strain evidence="3">T264</strain>
    </source>
</reference>
<gene>
    <name evidence="2" type="ORF">LNO68_02345</name>
    <name evidence="3" type="ORF">LNO71_01900</name>
</gene>
<dbReference type="Proteomes" id="UP001220940">
    <property type="component" value="Unassembled WGS sequence"/>
</dbReference>
<accession>A0AAW6HNY2</accession>
<keyword evidence="5" id="KW-1185">Reference proteome</keyword>
<evidence type="ECO:0000256" key="1">
    <source>
        <dbReference type="SAM" id="MobiDB-lite"/>
    </source>
</evidence>
<dbReference type="RefSeq" id="WP_255034988.1">
    <property type="nucleotide sequence ID" value="NZ_CP101414.1"/>
</dbReference>
<dbReference type="Proteomes" id="UP001216384">
    <property type="component" value="Unassembled WGS sequence"/>
</dbReference>
<dbReference type="EMBL" id="JAJHZM010000011">
    <property type="protein sequence ID" value="MDC4182023.1"/>
    <property type="molecule type" value="Genomic_DNA"/>
</dbReference>
<dbReference type="EMBL" id="JAJHZP010000013">
    <property type="protein sequence ID" value="MDC4183394.1"/>
    <property type="molecule type" value="Genomic_DNA"/>
</dbReference>
<proteinExistence type="predicted"/>
<dbReference type="AlphaFoldDB" id="A0AAW6HNY2"/>